<comment type="caution">
    <text evidence="1">The sequence shown here is derived from an EMBL/GenBank/DDBJ whole genome shotgun (WGS) entry which is preliminary data.</text>
</comment>
<dbReference type="AlphaFoldDB" id="A0A9D3VGM6"/>
<keyword evidence="2" id="KW-1185">Reference proteome</keyword>
<sequence length="111" mass="12840">MSRKVKECVVPSESFACPNDLSMKDLILSLQVYTAESEILSLGLRRVYEREESKRKELIKAHEAVKLVLNRAHEIHRAVKSRNKELEGKVFILEEKEKGTSKKSTSLNWRN</sequence>
<evidence type="ECO:0000313" key="2">
    <source>
        <dbReference type="Proteomes" id="UP000828251"/>
    </source>
</evidence>
<gene>
    <name evidence="1" type="ORF">J1N35_022776</name>
</gene>
<protein>
    <submittedName>
        <fullName evidence="1">Uncharacterized protein</fullName>
    </submittedName>
</protein>
<accession>A0A9D3VGM6</accession>
<proteinExistence type="predicted"/>
<dbReference type="EMBL" id="JAIQCV010000007">
    <property type="protein sequence ID" value="KAH1083015.1"/>
    <property type="molecule type" value="Genomic_DNA"/>
</dbReference>
<dbReference type="Proteomes" id="UP000828251">
    <property type="component" value="Unassembled WGS sequence"/>
</dbReference>
<organism evidence="1 2">
    <name type="scientific">Gossypium stocksii</name>
    <dbReference type="NCBI Taxonomy" id="47602"/>
    <lineage>
        <taxon>Eukaryota</taxon>
        <taxon>Viridiplantae</taxon>
        <taxon>Streptophyta</taxon>
        <taxon>Embryophyta</taxon>
        <taxon>Tracheophyta</taxon>
        <taxon>Spermatophyta</taxon>
        <taxon>Magnoliopsida</taxon>
        <taxon>eudicotyledons</taxon>
        <taxon>Gunneridae</taxon>
        <taxon>Pentapetalae</taxon>
        <taxon>rosids</taxon>
        <taxon>malvids</taxon>
        <taxon>Malvales</taxon>
        <taxon>Malvaceae</taxon>
        <taxon>Malvoideae</taxon>
        <taxon>Gossypium</taxon>
    </lineage>
</organism>
<evidence type="ECO:0000313" key="1">
    <source>
        <dbReference type="EMBL" id="KAH1083015.1"/>
    </source>
</evidence>
<name>A0A9D3VGM6_9ROSI</name>
<reference evidence="1 2" key="1">
    <citation type="journal article" date="2021" name="Plant Biotechnol. J.">
        <title>Multi-omics assisted identification of the key and species-specific regulatory components of drought-tolerant mechanisms in Gossypium stocksii.</title>
        <authorList>
            <person name="Yu D."/>
            <person name="Ke L."/>
            <person name="Zhang D."/>
            <person name="Wu Y."/>
            <person name="Sun Y."/>
            <person name="Mei J."/>
            <person name="Sun J."/>
            <person name="Sun Y."/>
        </authorList>
    </citation>
    <scope>NUCLEOTIDE SEQUENCE [LARGE SCALE GENOMIC DNA]</scope>
    <source>
        <strain evidence="2">cv. E1</strain>
        <tissue evidence="1">Leaf</tissue>
    </source>
</reference>